<dbReference type="SUPFAM" id="SSF56672">
    <property type="entry name" value="DNA/RNA polymerases"/>
    <property type="match status" value="1"/>
</dbReference>
<dbReference type="PANTHER" id="PTHR24559:SF440">
    <property type="entry name" value="RIBONUCLEASE H"/>
    <property type="match status" value="1"/>
</dbReference>
<evidence type="ECO:0000313" key="4">
    <source>
        <dbReference type="EMBL" id="KAI2657358.1"/>
    </source>
</evidence>
<evidence type="ECO:0000256" key="1">
    <source>
        <dbReference type="ARBA" id="ARBA00010879"/>
    </source>
</evidence>
<comment type="caution">
    <text evidence="4">The sequence shown here is derived from an EMBL/GenBank/DDBJ whole genome shotgun (WGS) entry which is preliminary data.</text>
</comment>
<proteinExistence type="inferred from homology"/>
<keyword evidence="5" id="KW-1185">Reference proteome</keyword>
<reference evidence="4 5" key="1">
    <citation type="submission" date="2022-01" db="EMBL/GenBank/DDBJ databases">
        <title>A high-quality chromosome-level genome assembly of rohu carp, Labeo rohita.</title>
        <authorList>
            <person name="Arick M.A. II"/>
            <person name="Hsu C.-Y."/>
            <person name="Magbanua Z."/>
            <person name="Pechanova O."/>
            <person name="Grover C."/>
            <person name="Miller E."/>
            <person name="Thrash A."/>
            <person name="Ezzel L."/>
            <person name="Alam S."/>
            <person name="Benzie J."/>
            <person name="Hamilton M."/>
            <person name="Karsi A."/>
            <person name="Lawrence M.L."/>
            <person name="Peterson D.G."/>
        </authorList>
    </citation>
    <scope>NUCLEOTIDE SEQUENCE [LARGE SCALE GENOMIC DNA]</scope>
    <source>
        <strain evidence="5">BAU-BD-2019</strain>
        <tissue evidence="4">Blood</tissue>
    </source>
</reference>
<protein>
    <recommendedName>
        <fullName evidence="2">ribonuclease H</fullName>
        <ecNumber evidence="2">3.1.26.4</ecNumber>
    </recommendedName>
</protein>
<evidence type="ECO:0000256" key="2">
    <source>
        <dbReference type="ARBA" id="ARBA00012180"/>
    </source>
</evidence>
<accession>A0ABQ8M696</accession>
<dbReference type="Pfam" id="PF00078">
    <property type="entry name" value="RVT_1"/>
    <property type="match status" value="1"/>
</dbReference>
<dbReference type="InterPro" id="IPR043128">
    <property type="entry name" value="Rev_trsase/Diguanyl_cyclase"/>
</dbReference>
<gene>
    <name evidence="4" type="ORF">H4Q32_030367</name>
</gene>
<dbReference type="Gene3D" id="3.30.70.270">
    <property type="match status" value="1"/>
</dbReference>
<feature type="domain" description="Reverse transcriptase" evidence="3">
    <location>
        <begin position="9"/>
        <end position="188"/>
    </location>
</feature>
<dbReference type="InterPro" id="IPR053134">
    <property type="entry name" value="RNA-dir_DNA_polymerase"/>
</dbReference>
<evidence type="ECO:0000313" key="5">
    <source>
        <dbReference type="Proteomes" id="UP000830375"/>
    </source>
</evidence>
<dbReference type="CDD" id="cd01647">
    <property type="entry name" value="RT_LTR"/>
    <property type="match status" value="1"/>
</dbReference>
<comment type="similarity">
    <text evidence="1">Belongs to the beta type-B retroviral polymerase family. HERV class-II K(HML-2) pol subfamily.</text>
</comment>
<evidence type="ECO:0000259" key="3">
    <source>
        <dbReference type="PROSITE" id="PS50878"/>
    </source>
</evidence>
<dbReference type="Proteomes" id="UP000830375">
    <property type="component" value="Unassembled WGS sequence"/>
</dbReference>
<dbReference type="PROSITE" id="PS50878">
    <property type="entry name" value="RT_POL"/>
    <property type="match status" value="1"/>
</dbReference>
<dbReference type="PANTHER" id="PTHR24559">
    <property type="entry name" value="TRANSPOSON TY3-I GAG-POL POLYPROTEIN"/>
    <property type="match status" value="1"/>
</dbReference>
<sequence>MKAYIKEELAKGFIRPSTSPASAGFFFVKKKDGGLRPCIDYCGLNEITVKFHYPLPLVPAALEQLCSARFFTKLDLRNAYSLIRIWEGDEWKTAFSTTTGHYEYSIMPFGLVNSPCVFQTFVNDIFRDILNQWVIIYIDDILIFSDTRDLHVQHVRAVLQRLIDNQLNIKFEKCEFHQTVTSFLGYIISAEGVAMDERKVNAVLRWPQPTTVKELQRFLGNGSGFLRGTFVSGGLAGSSVPGLSSPSPSPYPSNQKRIETPLPLHLNALNGGIHLPLIRFRLRASVCSALHRVYTGHERHNKIQVKSSRALLSFRYMCGHTVE</sequence>
<dbReference type="EC" id="3.1.26.4" evidence="2"/>
<dbReference type="EMBL" id="JACTAM010000014">
    <property type="protein sequence ID" value="KAI2657358.1"/>
    <property type="molecule type" value="Genomic_DNA"/>
</dbReference>
<dbReference type="Gene3D" id="3.10.10.10">
    <property type="entry name" value="HIV Type 1 Reverse Transcriptase, subunit A, domain 1"/>
    <property type="match status" value="1"/>
</dbReference>
<dbReference type="InterPro" id="IPR043502">
    <property type="entry name" value="DNA/RNA_pol_sf"/>
</dbReference>
<organism evidence="4 5">
    <name type="scientific">Labeo rohita</name>
    <name type="common">Indian major carp</name>
    <name type="synonym">Cyprinus rohita</name>
    <dbReference type="NCBI Taxonomy" id="84645"/>
    <lineage>
        <taxon>Eukaryota</taxon>
        <taxon>Metazoa</taxon>
        <taxon>Chordata</taxon>
        <taxon>Craniata</taxon>
        <taxon>Vertebrata</taxon>
        <taxon>Euteleostomi</taxon>
        <taxon>Actinopterygii</taxon>
        <taxon>Neopterygii</taxon>
        <taxon>Teleostei</taxon>
        <taxon>Ostariophysi</taxon>
        <taxon>Cypriniformes</taxon>
        <taxon>Cyprinidae</taxon>
        <taxon>Labeoninae</taxon>
        <taxon>Labeonini</taxon>
        <taxon>Labeo</taxon>
    </lineage>
</organism>
<name>A0ABQ8M696_LABRO</name>
<dbReference type="InterPro" id="IPR000477">
    <property type="entry name" value="RT_dom"/>
</dbReference>